<keyword evidence="2" id="KW-0446">Lipid-binding</keyword>
<comment type="caution">
    <text evidence="3">The sequence shown here is derived from an EMBL/GenBank/DDBJ whole genome shotgun (WGS) entry which is preliminary data.</text>
</comment>
<dbReference type="InterPro" id="IPR003797">
    <property type="entry name" value="DegV"/>
</dbReference>
<dbReference type="NCBIfam" id="TIGR00762">
    <property type="entry name" value="DegV"/>
    <property type="match status" value="1"/>
</dbReference>
<gene>
    <name evidence="3" type="ORF">AKL21_04045</name>
</gene>
<evidence type="ECO:0000256" key="2">
    <source>
        <dbReference type="ARBA" id="ARBA00023121"/>
    </source>
</evidence>
<proteinExistence type="predicted"/>
<dbReference type="InterPro" id="IPR050270">
    <property type="entry name" value="DegV_domain_contain"/>
</dbReference>
<dbReference type="Gene3D" id="3.30.1180.10">
    <property type="match status" value="1"/>
</dbReference>
<dbReference type="Gene3D" id="3.40.50.10440">
    <property type="entry name" value="Dihydroxyacetone kinase, domain 1"/>
    <property type="match status" value="1"/>
</dbReference>
<evidence type="ECO:0000313" key="4">
    <source>
        <dbReference type="Proteomes" id="UP000216797"/>
    </source>
</evidence>
<dbReference type="EMBL" id="LHUG01000003">
    <property type="protein sequence ID" value="PAB01631.1"/>
    <property type="molecule type" value="Genomic_DNA"/>
</dbReference>
<dbReference type="RefSeq" id="WP_095006168.1">
    <property type="nucleotide sequence ID" value="NZ_LHUG01000003.1"/>
</dbReference>
<dbReference type="Proteomes" id="UP000216797">
    <property type="component" value="Unassembled WGS sequence"/>
</dbReference>
<accession>A0A267HTD1</accession>
<name>A0A267HTD1_9ENTE</name>
<dbReference type="PROSITE" id="PS51482">
    <property type="entry name" value="DEGV"/>
    <property type="match status" value="1"/>
</dbReference>
<sequence length="292" mass="31870">MFQIVTDSCCDIPFQFLDEAGIAFIPMLVEINGQEYKDDLGKTFDVDFFYEALKDKQMPTTSQINVGRYLEFFEPYAQKGIPVIYLSFSSGLSGSYNSALQAVAVLKEDYPQAEVAVVDTLAASLGQGLLVLGAKKQQAAGKSFTEVIAWVEEQKMLLQSWVTVDDLKHLERGGRISKSEAALGGLLKVKPIIHVDKNGKLQNVDKVRGRNKSLQKIVDETLAHLTSRQEQIVYIAYSGDVAAAETVLAAITAEVDIEDVACLPLGPTISAHTGLGCVAIFTFGKNRNEEVS</sequence>
<evidence type="ECO:0000256" key="1">
    <source>
        <dbReference type="ARBA" id="ARBA00003238"/>
    </source>
</evidence>
<organism evidence="3 4">
    <name type="scientific">Enterococcus canintestini</name>
    <dbReference type="NCBI Taxonomy" id="317010"/>
    <lineage>
        <taxon>Bacteria</taxon>
        <taxon>Bacillati</taxon>
        <taxon>Bacillota</taxon>
        <taxon>Bacilli</taxon>
        <taxon>Lactobacillales</taxon>
        <taxon>Enterococcaceae</taxon>
        <taxon>Enterococcus</taxon>
    </lineage>
</organism>
<keyword evidence="4" id="KW-1185">Reference proteome</keyword>
<evidence type="ECO:0000313" key="3">
    <source>
        <dbReference type="EMBL" id="PAB01631.1"/>
    </source>
</evidence>
<dbReference type="AlphaFoldDB" id="A0A267HTD1"/>
<dbReference type="InterPro" id="IPR043168">
    <property type="entry name" value="DegV_C"/>
</dbReference>
<dbReference type="PANTHER" id="PTHR33434:SF3">
    <property type="entry name" value="DEGV DOMAIN-CONTAINING PROTEIN YITS"/>
    <property type="match status" value="1"/>
</dbReference>
<dbReference type="SUPFAM" id="SSF82549">
    <property type="entry name" value="DAK1/DegV-like"/>
    <property type="match status" value="1"/>
</dbReference>
<dbReference type="GO" id="GO:0008289">
    <property type="term" value="F:lipid binding"/>
    <property type="evidence" value="ECO:0007669"/>
    <property type="project" value="UniProtKB-KW"/>
</dbReference>
<dbReference type="Pfam" id="PF02645">
    <property type="entry name" value="DegV"/>
    <property type="match status" value="1"/>
</dbReference>
<protein>
    <submittedName>
        <fullName evidence="3">Fatty acid-binding protein DegV</fullName>
    </submittedName>
</protein>
<dbReference type="PANTHER" id="PTHR33434">
    <property type="entry name" value="DEGV DOMAIN-CONTAINING PROTEIN DR_1986-RELATED"/>
    <property type="match status" value="1"/>
</dbReference>
<comment type="function">
    <text evidence="1">May bind long-chain fatty acids, such as palmitate, and may play a role in lipid transport or fatty acid metabolism.</text>
</comment>
<reference evidence="3 4" key="1">
    <citation type="submission" date="2015-08" db="EMBL/GenBank/DDBJ databases">
        <title>Enterococcus genome sequence.</title>
        <authorList>
            <person name="Acedo J.Z."/>
            <person name="Vederas J.C."/>
        </authorList>
    </citation>
    <scope>NUCLEOTIDE SEQUENCE [LARGE SCALE GENOMIC DNA]</scope>
    <source>
        <strain evidence="3 4">49</strain>
    </source>
</reference>
<dbReference type="Gene3D" id="2.20.28.50">
    <property type="entry name" value="degv family protein"/>
    <property type="match status" value="1"/>
</dbReference>